<proteinExistence type="predicted"/>
<dbReference type="STRING" id="1648404.CP97_05415"/>
<reference evidence="3" key="2">
    <citation type="submission" date="2015-04" db="EMBL/GenBank/DDBJ databases">
        <title>The complete genome sequence of Erythrobacter sp. s21-N3.</title>
        <authorList>
            <person name="Zhuang L."/>
            <person name="Liu Y."/>
            <person name="Shao Z."/>
        </authorList>
    </citation>
    <scope>NUCLEOTIDE SEQUENCE [LARGE SCALE GENOMIC DNA]</scope>
    <source>
        <strain evidence="3">s21-N3</strain>
    </source>
</reference>
<dbReference type="PANTHER" id="PTHR34219:SF3">
    <property type="entry name" value="BLL7967 PROTEIN"/>
    <property type="match status" value="1"/>
</dbReference>
<dbReference type="RefSeq" id="WP_063612366.1">
    <property type="nucleotide sequence ID" value="NZ_CP011310.1"/>
</dbReference>
<dbReference type="PATRIC" id="fig|1648404.4.peg.1128"/>
<sequence>MTLLSWLHRWTGGIVGLLLAILGLSGTVLLWEDSWILLPGAGDPVANDPAMLGRSVAAALEAGPELSRLTFASEEIGLHQAVYADGSGAYFAQDGVLVDRWASVWERPELWLFDLHHYLLMGETGKTVTGILGLLLLAFCISGLVLWWRTRKTFRFRLWPARFTASAVVRHHRDLGAVASPLLILVAFTGAMMVFPAISGWLLSPLAHEMQDVALPDDLTDHSAQTDWTLVMTRAQAAFPDAEPRRLMLPAEAGAPIAIRFRQDFEWTPNGRTYVWLDPGSAGIVGTSDPAKQDLASAATEKFYPVHAGKIGGMVWRLLLTASGLALVLLGALATWSFWTRQATDISSKRAGRWSSEISARTADSSGSPGS</sequence>
<dbReference type="EMBL" id="CP011310">
    <property type="protein sequence ID" value="AKQ41588.1"/>
    <property type="molecule type" value="Genomic_DNA"/>
</dbReference>
<feature type="transmembrane region" description="Helical" evidence="1">
    <location>
        <begin position="182"/>
        <end position="203"/>
    </location>
</feature>
<dbReference type="Pfam" id="PF03929">
    <property type="entry name" value="PepSY_TM"/>
    <property type="match status" value="1"/>
</dbReference>
<organism evidence="2 3">
    <name type="scientific">Aurantiacibacter atlanticus</name>
    <dbReference type="NCBI Taxonomy" id="1648404"/>
    <lineage>
        <taxon>Bacteria</taxon>
        <taxon>Pseudomonadati</taxon>
        <taxon>Pseudomonadota</taxon>
        <taxon>Alphaproteobacteria</taxon>
        <taxon>Sphingomonadales</taxon>
        <taxon>Erythrobacteraceae</taxon>
        <taxon>Aurantiacibacter</taxon>
    </lineage>
</organism>
<dbReference type="OrthoDB" id="7328956at2"/>
<protein>
    <submittedName>
        <fullName evidence="2">Peptidase</fullName>
    </submittedName>
</protein>
<dbReference type="KEGG" id="ery:CP97_05415"/>
<feature type="transmembrane region" description="Helical" evidence="1">
    <location>
        <begin position="314"/>
        <end position="339"/>
    </location>
</feature>
<evidence type="ECO:0000313" key="3">
    <source>
        <dbReference type="Proteomes" id="UP000059113"/>
    </source>
</evidence>
<keyword evidence="3" id="KW-1185">Reference proteome</keyword>
<reference evidence="2 3" key="1">
    <citation type="journal article" date="2015" name="Int. J. Syst. Evol. Microbiol.">
        <title>Erythrobacter atlanticus sp. nov., a bacterium from ocean sediment able to degrade polycyclic aromatic hydrocarbons.</title>
        <authorList>
            <person name="Zhuang L."/>
            <person name="Liu Y."/>
            <person name="Wang L."/>
            <person name="Wang W."/>
            <person name="Shao Z."/>
        </authorList>
    </citation>
    <scope>NUCLEOTIDE SEQUENCE [LARGE SCALE GENOMIC DNA]</scope>
    <source>
        <strain evidence="3">s21-N3</strain>
    </source>
</reference>
<keyword evidence="1" id="KW-0472">Membrane</keyword>
<dbReference type="AlphaFoldDB" id="A0A0H4VWY0"/>
<accession>A0A0H4VWY0</accession>
<evidence type="ECO:0000313" key="2">
    <source>
        <dbReference type="EMBL" id="AKQ41588.1"/>
    </source>
</evidence>
<keyword evidence="1" id="KW-1133">Transmembrane helix</keyword>
<dbReference type="PANTHER" id="PTHR34219">
    <property type="entry name" value="IRON-REGULATED INNER MEMBRANE PROTEIN-RELATED"/>
    <property type="match status" value="1"/>
</dbReference>
<feature type="transmembrane region" description="Helical" evidence="1">
    <location>
        <begin position="128"/>
        <end position="148"/>
    </location>
</feature>
<name>A0A0H4VWY0_9SPHN</name>
<gene>
    <name evidence="2" type="ORF">CP97_05415</name>
</gene>
<dbReference type="InterPro" id="IPR005625">
    <property type="entry name" value="PepSY-ass_TM"/>
</dbReference>
<keyword evidence="1" id="KW-0812">Transmembrane</keyword>
<evidence type="ECO:0000256" key="1">
    <source>
        <dbReference type="SAM" id="Phobius"/>
    </source>
</evidence>
<feature type="transmembrane region" description="Helical" evidence="1">
    <location>
        <begin position="12"/>
        <end position="31"/>
    </location>
</feature>
<dbReference type="Proteomes" id="UP000059113">
    <property type="component" value="Chromosome"/>
</dbReference>